<dbReference type="AlphaFoldDB" id="A0A839ZEK2"/>
<evidence type="ECO:0000313" key="2">
    <source>
        <dbReference type="Proteomes" id="UP000533469"/>
    </source>
</evidence>
<dbReference type="PANTHER" id="PTHR36154">
    <property type="entry name" value="DNA-BINDING TRANSCRIPTIONAL ACTIVATOR ALPA"/>
    <property type="match status" value="1"/>
</dbReference>
<dbReference type="Proteomes" id="UP000533469">
    <property type="component" value="Unassembled WGS sequence"/>
</dbReference>
<dbReference type="Pfam" id="PF05930">
    <property type="entry name" value="Phage_AlpA"/>
    <property type="match status" value="1"/>
</dbReference>
<dbReference type="InterPro" id="IPR010260">
    <property type="entry name" value="AlpA"/>
</dbReference>
<dbReference type="EMBL" id="JACICD010000009">
    <property type="protein sequence ID" value="MBB3773243.1"/>
    <property type="molecule type" value="Genomic_DNA"/>
</dbReference>
<accession>A0A839ZEK2</accession>
<organism evidence="1 2">
    <name type="scientific">Ancylobacter tetraedralis</name>
    <dbReference type="NCBI Taxonomy" id="217068"/>
    <lineage>
        <taxon>Bacteria</taxon>
        <taxon>Pseudomonadati</taxon>
        <taxon>Pseudomonadota</taxon>
        <taxon>Alphaproteobacteria</taxon>
        <taxon>Hyphomicrobiales</taxon>
        <taxon>Xanthobacteraceae</taxon>
        <taxon>Ancylobacter</taxon>
    </lineage>
</organism>
<sequence length="75" mass="8476">MSAIKTETTATTARATLIRLEQVKARTCLSRSTIYAYMREGRFPEPIALSDRCVAWIESEIDAWIAERIATRRGA</sequence>
<dbReference type="InterPro" id="IPR009061">
    <property type="entry name" value="DNA-bd_dom_put_sf"/>
</dbReference>
<dbReference type="RefSeq" id="WP_183191397.1">
    <property type="nucleotide sequence ID" value="NZ_JACICD010000009.1"/>
</dbReference>
<keyword evidence="2" id="KW-1185">Reference proteome</keyword>
<protein>
    <submittedName>
        <fullName evidence="1">Prophage regulatory protein</fullName>
    </submittedName>
</protein>
<comment type="caution">
    <text evidence="1">The sequence shown here is derived from an EMBL/GenBank/DDBJ whole genome shotgun (WGS) entry which is preliminary data.</text>
</comment>
<proteinExistence type="predicted"/>
<name>A0A839ZEK2_9HYPH</name>
<gene>
    <name evidence="1" type="ORF">FHS55_003876</name>
</gene>
<evidence type="ECO:0000313" key="1">
    <source>
        <dbReference type="EMBL" id="MBB3773243.1"/>
    </source>
</evidence>
<dbReference type="Gene3D" id="1.10.238.160">
    <property type="match status" value="1"/>
</dbReference>
<reference evidence="1 2" key="1">
    <citation type="submission" date="2020-08" db="EMBL/GenBank/DDBJ databases">
        <title>Genomic Encyclopedia of Type Strains, Phase IV (KMG-IV): sequencing the most valuable type-strain genomes for metagenomic binning, comparative biology and taxonomic classification.</title>
        <authorList>
            <person name="Goeker M."/>
        </authorList>
    </citation>
    <scope>NUCLEOTIDE SEQUENCE [LARGE SCALE GENOMIC DNA]</scope>
    <source>
        <strain evidence="1 2">DSM 5895</strain>
    </source>
</reference>
<dbReference type="PANTHER" id="PTHR36154:SF1">
    <property type="entry name" value="DNA-BINDING TRANSCRIPTIONAL ACTIVATOR ALPA"/>
    <property type="match status" value="1"/>
</dbReference>
<dbReference type="InterPro" id="IPR052931">
    <property type="entry name" value="Prophage_regulatory_activator"/>
</dbReference>
<dbReference type="SUPFAM" id="SSF46955">
    <property type="entry name" value="Putative DNA-binding domain"/>
    <property type="match status" value="1"/>
</dbReference>